<feature type="compositionally biased region" description="Low complexity" evidence="1">
    <location>
        <begin position="453"/>
        <end position="471"/>
    </location>
</feature>
<evidence type="ECO:0000313" key="3">
    <source>
        <dbReference type="Proteomes" id="UP000824998"/>
    </source>
</evidence>
<organism evidence="2 3">
    <name type="scientific">Amylocarpus encephaloides</name>
    <dbReference type="NCBI Taxonomy" id="45428"/>
    <lineage>
        <taxon>Eukaryota</taxon>
        <taxon>Fungi</taxon>
        <taxon>Dikarya</taxon>
        <taxon>Ascomycota</taxon>
        <taxon>Pezizomycotina</taxon>
        <taxon>Leotiomycetes</taxon>
        <taxon>Helotiales</taxon>
        <taxon>Helotiales incertae sedis</taxon>
        <taxon>Amylocarpus</taxon>
    </lineage>
</organism>
<reference evidence="2" key="1">
    <citation type="journal article" date="2021" name="IMA Fungus">
        <title>Genomic characterization of three marine fungi, including Emericellopsis atlantica sp. nov. with signatures of a generalist lifestyle and marine biomass degradation.</title>
        <authorList>
            <person name="Hagestad O.C."/>
            <person name="Hou L."/>
            <person name="Andersen J.H."/>
            <person name="Hansen E.H."/>
            <person name="Altermark B."/>
            <person name="Li C."/>
            <person name="Kuhnert E."/>
            <person name="Cox R.J."/>
            <person name="Crous P.W."/>
            <person name="Spatafora J.W."/>
            <person name="Lail K."/>
            <person name="Amirebrahimi M."/>
            <person name="Lipzen A."/>
            <person name="Pangilinan J."/>
            <person name="Andreopoulos W."/>
            <person name="Hayes R.D."/>
            <person name="Ng V."/>
            <person name="Grigoriev I.V."/>
            <person name="Jackson S.A."/>
            <person name="Sutton T.D.S."/>
            <person name="Dobson A.D.W."/>
            <person name="Rama T."/>
        </authorList>
    </citation>
    <scope>NUCLEOTIDE SEQUENCE</scope>
    <source>
        <strain evidence="2">TRa018bII</strain>
    </source>
</reference>
<evidence type="ECO:0000256" key="1">
    <source>
        <dbReference type="SAM" id="MobiDB-lite"/>
    </source>
</evidence>
<feature type="compositionally biased region" description="Polar residues" evidence="1">
    <location>
        <begin position="607"/>
        <end position="616"/>
    </location>
</feature>
<proteinExistence type="predicted"/>
<keyword evidence="3" id="KW-1185">Reference proteome</keyword>
<comment type="caution">
    <text evidence="2">The sequence shown here is derived from an EMBL/GenBank/DDBJ whole genome shotgun (WGS) entry which is preliminary data.</text>
</comment>
<feature type="compositionally biased region" description="Polar residues" evidence="1">
    <location>
        <begin position="563"/>
        <end position="574"/>
    </location>
</feature>
<feature type="compositionally biased region" description="Polar residues" evidence="1">
    <location>
        <begin position="482"/>
        <end position="496"/>
    </location>
</feature>
<dbReference type="AlphaFoldDB" id="A0A9P7YFN5"/>
<dbReference type="OrthoDB" id="3786931at2759"/>
<protein>
    <submittedName>
        <fullName evidence="2">Uncharacterized protein</fullName>
    </submittedName>
</protein>
<feature type="compositionally biased region" description="Low complexity" evidence="1">
    <location>
        <begin position="538"/>
        <end position="554"/>
    </location>
</feature>
<feature type="compositionally biased region" description="Basic and acidic residues" evidence="1">
    <location>
        <begin position="696"/>
        <end position="708"/>
    </location>
</feature>
<gene>
    <name evidence="2" type="ORF">BJ875DRAFT_544298</name>
</gene>
<dbReference type="Proteomes" id="UP000824998">
    <property type="component" value="Unassembled WGS sequence"/>
</dbReference>
<sequence length="708" mass="78089">MVNQRPPPRHLIEDLPEKDLKKLTKLLRLPNGGPIDSTWLTKQKEGVDLLSKNMLKKEGAMGTIDNIIKYRFEKATLCDAHRRLQPWLIRRIFSQITLEITVRNEKLSKNEGMRPAIYQWLKGVHSLNSLMMTAQFFRQMFREDFDYTDWRPDMIESGCEACIISYIGGSVKALQDLAISAESRKSRSHVPPLLCKVLNAYIEDLKPEDYTEKMHKRNFKFIKEIKLIRRTVTKAHIEKKRQEKEKRKREKGANSKAKTASSDPFNDPDYVVRKSQDMQSLYQDQDDDGESTKGSGGASEDQVAHFYAERFSTAGLNCAPQDVFDGRGLHPAYRQSYRQSIMSFSEIQGVGGPYRAPMASGQTSNFDPIAEHEPSTPDQPPSTRAQRPPVPRADTPAKRPPSSVYSRNDYGISYSRLPKDDEPPIVPTLPLKFGRGNSRGSGKDPLPRSPTDNSSSAKPSNSNPPSTKSSAYGRGGYAGVANSRSSPKPSPSTNFANDYAYRGGFAGLRESRNPPSPAAEKNSAYGSGGYAGISRNPSAASSSRGASAGLRSSSHYADATAASRRNSSKPWDQQGSAYGPGGYAGSSSPTPMSRSGTGNRARGGGSNTQNTRTPSQPARPDSGAFGTDPSVPYSPPPRAPRDPPAQMVSEAPEPVARESTWVDELAESDEPASPPPPRQEGFELPGSNDYEEMVEEERRRITRWSEFK</sequence>
<accession>A0A9P7YFN5</accession>
<feature type="region of interest" description="Disordered" evidence="1">
    <location>
        <begin position="353"/>
        <end position="708"/>
    </location>
</feature>
<feature type="region of interest" description="Disordered" evidence="1">
    <location>
        <begin position="236"/>
        <end position="300"/>
    </location>
</feature>
<evidence type="ECO:0000313" key="2">
    <source>
        <dbReference type="EMBL" id="KAG9232750.1"/>
    </source>
</evidence>
<dbReference type="EMBL" id="MU251532">
    <property type="protein sequence ID" value="KAG9232750.1"/>
    <property type="molecule type" value="Genomic_DNA"/>
</dbReference>
<name>A0A9P7YFN5_9HELO</name>